<name>A0ABV9FRU1_9NOCA</name>
<dbReference type="InterPro" id="IPR036250">
    <property type="entry name" value="AcylCo_DH-like_C"/>
</dbReference>
<comment type="cofactor">
    <cofactor evidence="1">
        <name>FAD</name>
        <dbReference type="ChEBI" id="CHEBI:57692"/>
    </cofactor>
</comment>
<evidence type="ECO:0000259" key="7">
    <source>
        <dbReference type="Pfam" id="PF02771"/>
    </source>
</evidence>
<reference evidence="9" key="1">
    <citation type="journal article" date="2019" name="Int. J. Syst. Evol. Microbiol.">
        <title>The Global Catalogue of Microorganisms (GCM) 10K type strain sequencing project: providing services to taxonomists for standard genome sequencing and annotation.</title>
        <authorList>
            <consortium name="The Broad Institute Genomics Platform"/>
            <consortium name="The Broad Institute Genome Sequencing Center for Infectious Disease"/>
            <person name="Wu L."/>
            <person name="Ma J."/>
        </authorList>
    </citation>
    <scope>NUCLEOTIDE SEQUENCE [LARGE SCALE GENOMIC DNA]</scope>
    <source>
        <strain evidence="9">CCUG 54520</strain>
    </source>
</reference>
<accession>A0ABV9FRU1</accession>
<comment type="caution">
    <text evidence="8">The sequence shown here is derived from an EMBL/GenBank/DDBJ whole genome shotgun (WGS) entry which is preliminary data.</text>
</comment>
<sequence>MDFSQDQTQETVAEIVVGLLAREVSDPADTSGFNPALWAALAKADMLSLAVPERLGGDGLGLAEVAAVLTELGRGAAPVPALATLGFGVLPVLALGTAEQQDVLLERVSGGRVLTAALAEPGAAFPLAPATTAVAADDGDGVVVTGLKVAVQFADLAYRILVPTDAGVVLVAPDAPGVTLAKSATSSGAPEFSVRLDGVRVPAGEVLGGDNATLYRIALACIGAYADGLLAGATTLTADHLRTREQFGKPLAMFQAVAQQIADVYVTSRTLHVSALSSGWRVAEGLDADSDRTLADADDDLEVMSYWIAAEVPAAMRTLHHLHGGLGVDVTYPMHRYFSIAKDLARLIGGASSRLDLVGARCSSI</sequence>
<evidence type="ECO:0000256" key="4">
    <source>
        <dbReference type="ARBA" id="ARBA00022827"/>
    </source>
</evidence>
<protein>
    <submittedName>
        <fullName evidence="8">Acyl-CoA dehydrogenase family protein</fullName>
        <ecNumber evidence="8">1.-.-.-</ecNumber>
    </submittedName>
</protein>
<evidence type="ECO:0000256" key="2">
    <source>
        <dbReference type="ARBA" id="ARBA00009347"/>
    </source>
</evidence>
<dbReference type="Proteomes" id="UP001595914">
    <property type="component" value="Unassembled WGS sequence"/>
</dbReference>
<gene>
    <name evidence="8" type="ORF">ACFO6S_08565</name>
</gene>
<dbReference type="GO" id="GO:0016491">
    <property type="term" value="F:oxidoreductase activity"/>
    <property type="evidence" value="ECO:0007669"/>
    <property type="project" value="UniProtKB-KW"/>
</dbReference>
<evidence type="ECO:0000256" key="1">
    <source>
        <dbReference type="ARBA" id="ARBA00001974"/>
    </source>
</evidence>
<proteinExistence type="inferred from homology"/>
<keyword evidence="4" id="KW-0274">FAD</keyword>
<dbReference type="InterPro" id="IPR037069">
    <property type="entry name" value="AcylCoA_DH/ox_N_sf"/>
</dbReference>
<dbReference type="Pfam" id="PF02771">
    <property type="entry name" value="Acyl-CoA_dh_N"/>
    <property type="match status" value="1"/>
</dbReference>
<dbReference type="InterPro" id="IPR009075">
    <property type="entry name" value="AcylCo_DH/oxidase_C"/>
</dbReference>
<dbReference type="PANTHER" id="PTHR43884">
    <property type="entry name" value="ACYL-COA DEHYDROGENASE"/>
    <property type="match status" value="1"/>
</dbReference>
<dbReference type="InterPro" id="IPR009100">
    <property type="entry name" value="AcylCoA_DH/oxidase_NM_dom_sf"/>
</dbReference>
<keyword evidence="5 8" id="KW-0560">Oxidoreductase</keyword>
<dbReference type="RefSeq" id="WP_378415944.1">
    <property type="nucleotide sequence ID" value="NZ_JBHSFO010000003.1"/>
</dbReference>
<keyword evidence="9" id="KW-1185">Reference proteome</keyword>
<dbReference type="PANTHER" id="PTHR43884:SF20">
    <property type="entry name" value="ACYL-COA DEHYDROGENASE FADE28"/>
    <property type="match status" value="1"/>
</dbReference>
<evidence type="ECO:0000256" key="3">
    <source>
        <dbReference type="ARBA" id="ARBA00022630"/>
    </source>
</evidence>
<dbReference type="Gene3D" id="1.20.140.10">
    <property type="entry name" value="Butyryl-CoA Dehydrogenase, subunit A, domain 3"/>
    <property type="match status" value="1"/>
</dbReference>
<dbReference type="EC" id="1.-.-.-" evidence="8"/>
<keyword evidence="3" id="KW-0285">Flavoprotein</keyword>
<evidence type="ECO:0000259" key="6">
    <source>
        <dbReference type="Pfam" id="PF00441"/>
    </source>
</evidence>
<dbReference type="InterPro" id="IPR013786">
    <property type="entry name" value="AcylCoA_DH/ox_N"/>
</dbReference>
<dbReference type="Gene3D" id="1.10.540.10">
    <property type="entry name" value="Acyl-CoA dehydrogenase/oxidase, N-terminal domain"/>
    <property type="match status" value="1"/>
</dbReference>
<comment type="similarity">
    <text evidence="2">Belongs to the acyl-CoA dehydrogenase family.</text>
</comment>
<dbReference type="Pfam" id="PF00441">
    <property type="entry name" value="Acyl-CoA_dh_1"/>
    <property type="match status" value="1"/>
</dbReference>
<feature type="domain" description="Acyl-CoA dehydrogenase/oxidase C-terminal" evidence="6">
    <location>
        <begin position="221"/>
        <end position="351"/>
    </location>
</feature>
<dbReference type="SUPFAM" id="SSF56645">
    <property type="entry name" value="Acyl-CoA dehydrogenase NM domain-like"/>
    <property type="match status" value="1"/>
</dbReference>
<organism evidence="8 9">
    <name type="scientific">Rhodococcus kronopolitis</name>
    <dbReference type="NCBI Taxonomy" id="1460226"/>
    <lineage>
        <taxon>Bacteria</taxon>
        <taxon>Bacillati</taxon>
        <taxon>Actinomycetota</taxon>
        <taxon>Actinomycetes</taxon>
        <taxon>Mycobacteriales</taxon>
        <taxon>Nocardiaceae</taxon>
        <taxon>Rhodococcus</taxon>
    </lineage>
</organism>
<dbReference type="InterPro" id="IPR046373">
    <property type="entry name" value="Acyl-CoA_Oxase/DH_mid-dom_sf"/>
</dbReference>
<dbReference type="Gene3D" id="2.40.110.10">
    <property type="entry name" value="Butyryl-CoA Dehydrogenase, subunit A, domain 2"/>
    <property type="match status" value="1"/>
</dbReference>
<dbReference type="EMBL" id="JBHSFO010000003">
    <property type="protein sequence ID" value="MFC4603730.1"/>
    <property type="molecule type" value="Genomic_DNA"/>
</dbReference>
<evidence type="ECO:0000256" key="5">
    <source>
        <dbReference type="ARBA" id="ARBA00023002"/>
    </source>
</evidence>
<evidence type="ECO:0000313" key="9">
    <source>
        <dbReference type="Proteomes" id="UP001595914"/>
    </source>
</evidence>
<dbReference type="SUPFAM" id="SSF47203">
    <property type="entry name" value="Acyl-CoA dehydrogenase C-terminal domain-like"/>
    <property type="match status" value="1"/>
</dbReference>
<evidence type="ECO:0000313" key="8">
    <source>
        <dbReference type="EMBL" id="MFC4603730.1"/>
    </source>
</evidence>
<feature type="domain" description="Acyl-CoA dehydrogenase/oxidase N-terminal" evidence="7">
    <location>
        <begin position="5"/>
        <end position="110"/>
    </location>
</feature>